<comment type="similarity">
    <text evidence="1">Belongs to the glycosyl hydrolase 2 family.</text>
</comment>
<dbReference type="InterPro" id="IPR006104">
    <property type="entry name" value="Glyco_hydro_2_N"/>
</dbReference>
<dbReference type="Pfam" id="PF02837">
    <property type="entry name" value="Glyco_hydro_2_N"/>
    <property type="match status" value="1"/>
</dbReference>
<dbReference type="InterPro" id="IPR036156">
    <property type="entry name" value="Beta-gal/glucu_dom_sf"/>
</dbReference>
<dbReference type="Pfam" id="PF16355">
    <property type="entry name" value="DUF4982"/>
    <property type="match status" value="1"/>
</dbReference>
<evidence type="ECO:0000256" key="2">
    <source>
        <dbReference type="ARBA" id="ARBA00022801"/>
    </source>
</evidence>
<dbReference type="PANTHER" id="PTHR42732:SF1">
    <property type="entry name" value="BETA-MANNOSIDASE"/>
    <property type="match status" value="1"/>
</dbReference>
<dbReference type="Gene3D" id="3.20.20.80">
    <property type="entry name" value="Glycosidases"/>
    <property type="match status" value="1"/>
</dbReference>
<keyword evidence="3" id="KW-0326">Glycosidase</keyword>
<dbReference type="InterPro" id="IPR006102">
    <property type="entry name" value="Ig-like_GH2"/>
</dbReference>
<reference evidence="8 9" key="1">
    <citation type="submission" date="2023-01" db="EMBL/GenBank/DDBJ databases">
        <title>Exploring GABA producing Bacteroides strains toward improving mental health.</title>
        <authorList>
            <person name="Yousuf B."/>
            <person name="Bouhlel N.E."/>
            <person name="Mottawea W."/>
            <person name="Hammami R."/>
        </authorList>
    </citation>
    <scope>NUCLEOTIDE SEQUENCE [LARGE SCALE GENOMIC DNA]</scope>
    <source>
        <strain evidence="8 9">UO.H1054</strain>
    </source>
</reference>
<dbReference type="SUPFAM" id="SSF49785">
    <property type="entry name" value="Galactose-binding domain-like"/>
    <property type="match status" value="1"/>
</dbReference>
<dbReference type="Pfam" id="PF18565">
    <property type="entry name" value="Glyco_hydro2_C5"/>
    <property type="match status" value="1"/>
</dbReference>
<dbReference type="SUPFAM" id="SSF49303">
    <property type="entry name" value="beta-Galactosidase/glucuronidase domain"/>
    <property type="match status" value="1"/>
</dbReference>
<evidence type="ECO:0000259" key="4">
    <source>
        <dbReference type="Pfam" id="PF00703"/>
    </source>
</evidence>
<evidence type="ECO:0000313" key="9">
    <source>
        <dbReference type="Proteomes" id="UP001215398"/>
    </source>
</evidence>
<accession>A0ABT5H5E5</accession>
<organism evidence="8 9">
    <name type="scientific">Bacteroides zhangwenhongii</name>
    <dbReference type="NCBI Taxonomy" id="2650157"/>
    <lineage>
        <taxon>Bacteria</taxon>
        <taxon>Pseudomonadati</taxon>
        <taxon>Bacteroidota</taxon>
        <taxon>Bacteroidia</taxon>
        <taxon>Bacteroidales</taxon>
        <taxon>Bacteroidaceae</taxon>
        <taxon>Bacteroides</taxon>
    </lineage>
</organism>
<dbReference type="InterPro" id="IPR017853">
    <property type="entry name" value="GH"/>
</dbReference>
<evidence type="ECO:0000259" key="6">
    <source>
        <dbReference type="Pfam" id="PF16355"/>
    </source>
</evidence>
<dbReference type="RefSeq" id="WP_272719751.1">
    <property type="nucleotide sequence ID" value="NZ_JAQPYS010000028.1"/>
</dbReference>
<evidence type="ECO:0000259" key="7">
    <source>
        <dbReference type="Pfam" id="PF18565"/>
    </source>
</evidence>
<feature type="domain" description="Glycoside hydrolase family 2 immunoglobulin-like beta-sandwich" evidence="4">
    <location>
        <begin position="206"/>
        <end position="309"/>
    </location>
</feature>
<dbReference type="InterPro" id="IPR008979">
    <property type="entry name" value="Galactose-bd-like_sf"/>
</dbReference>
<proteinExistence type="inferred from homology"/>
<dbReference type="Gene3D" id="2.60.40.10">
    <property type="entry name" value="Immunoglobulins"/>
    <property type="match status" value="3"/>
</dbReference>
<protein>
    <submittedName>
        <fullName evidence="8">DUF4982 domain-containing protein</fullName>
    </submittedName>
</protein>
<keyword evidence="2" id="KW-0378">Hydrolase</keyword>
<dbReference type="InterPro" id="IPR032311">
    <property type="entry name" value="DUF4982"/>
</dbReference>
<dbReference type="Proteomes" id="UP001215398">
    <property type="component" value="Unassembled WGS sequence"/>
</dbReference>
<feature type="domain" description="Glycoside hydrolase family 2" evidence="7">
    <location>
        <begin position="701"/>
        <end position="792"/>
    </location>
</feature>
<dbReference type="InterPro" id="IPR051913">
    <property type="entry name" value="GH2_Domain-Containing"/>
</dbReference>
<dbReference type="Gene3D" id="2.60.120.260">
    <property type="entry name" value="Galactose-binding domain-like"/>
    <property type="match status" value="1"/>
</dbReference>
<feature type="domain" description="Glycosyl hydrolases family 2 sugar binding" evidence="5">
    <location>
        <begin position="79"/>
        <end position="180"/>
    </location>
</feature>
<evidence type="ECO:0000256" key="1">
    <source>
        <dbReference type="ARBA" id="ARBA00007401"/>
    </source>
</evidence>
<dbReference type="PANTHER" id="PTHR42732">
    <property type="entry name" value="BETA-GALACTOSIDASE"/>
    <property type="match status" value="1"/>
</dbReference>
<dbReference type="InterPro" id="IPR040605">
    <property type="entry name" value="Glyco_hydro2_dom5"/>
</dbReference>
<evidence type="ECO:0000256" key="3">
    <source>
        <dbReference type="ARBA" id="ARBA00023295"/>
    </source>
</evidence>
<comment type="caution">
    <text evidence="8">The sequence shown here is derived from an EMBL/GenBank/DDBJ whole genome shotgun (WGS) entry which is preliminary data.</text>
</comment>
<feature type="domain" description="DUF4982" evidence="6">
    <location>
        <begin position="621"/>
        <end position="677"/>
    </location>
</feature>
<name>A0ABT5H5E5_9BACE</name>
<gene>
    <name evidence="8" type="ORF">PQG98_03955</name>
</gene>
<dbReference type="SUPFAM" id="SSF51445">
    <property type="entry name" value="(Trans)glycosidases"/>
    <property type="match status" value="1"/>
</dbReference>
<dbReference type="EMBL" id="JAQPYS010000028">
    <property type="protein sequence ID" value="MDC7135500.1"/>
    <property type="molecule type" value="Genomic_DNA"/>
</dbReference>
<keyword evidence="9" id="KW-1185">Reference proteome</keyword>
<evidence type="ECO:0000259" key="5">
    <source>
        <dbReference type="Pfam" id="PF02837"/>
    </source>
</evidence>
<sequence length="993" mass="113377">MKNRLLLSICLLMFVSMTHGYAFERKKYNFNSEWLLKLGDISGGQKVDLKDSDWKQVTLPRAFNEDEAFKFHIKQLTDTVMWYRKHFQLDNIKNKKVFIEFEGIRQGGDFYLNGKYLGKHENGVMAVGFDLTPYLKEGENVMAVRIDNSWFYRETETNSKIQWNDRNFNSNYGGIPKNVFLHITGEVYQTLPLYSNLKTTGVYIYATDYDIKGHKARIHAESEVKNDSHEALQLSYQAVIFDRDGKKVGLLNGSNITLEPGETKIVKAVGQVGNLHFWSWGYGYLYDVKTMLVNGSRVIDEVNTRTGFRKTKFAEGKVWLNDRVIQMKGYAQRTSNEWPAVGMSVPAWLSDYSNGLMVKSNANLVRWMHVTPWKQDVESCDRVGLIQAMPAGDSEKDRQGRQWECRKEVMRDAIIYNRNNPSILFYECGNNEISREHMIEMKAIRNLYDPNGGRAIGSRNMLSSHEAEYGGEMLYINKSKRHPLWATEYCRDEALRKYWDDYSFPFHKDGDGPLYQGKPATKYNQNQDKFAVELIRRWYDYWRERPGTGDRVSSGGAKIIFSDTNTHCRGEENYRRSGVTDPMRIEKDGFFAHQIMWNGWVDTEIDQTYIIGHWNYPVKTIKPVYVVSTGDDVELYLNGKSLGKGKREYDFLFTFDNVAYQPGRLEAVSYAKNGKELSRYALETVEEPAELKLLAIQNPEGFHADGADMALLQFEIVDKNGKRCPLDNRIVKFTLKGEGEWRGGIAQGKDNYILSTELPVECGINRALVRSTTRAGKIIIEAKAEGLPTATLVLKTIPVDVKNGMSGYIPQLSLKGNLDRGETPLTPSYKDTKREVPILSAVAGANQEDVQLSYDDNEETAWGNNGQLNTAWITYTLARESQIDDICLKLGGFRRNSYPVEVYAGSALVWQGQTPESLGYIHLKTKPVKTNKITLKLKGSVVDEEAFSEIVELSEENVKASSKQSSQKEVKAKPQKGKNVFRIIEVEFLETIK</sequence>
<dbReference type="InterPro" id="IPR013783">
    <property type="entry name" value="Ig-like_fold"/>
</dbReference>
<dbReference type="Pfam" id="PF00703">
    <property type="entry name" value="Glyco_hydro_2"/>
    <property type="match status" value="1"/>
</dbReference>
<evidence type="ECO:0000313" key="8">
    <source>
        <dbReference type="EMBL" id="MDC7135500.1"/>
    </source>
</evidence>